<dbReference type="AlphaFoldDB" id="A0A1D6HHH8"/>
<dbReference type="FunFam" id="1.20.144.10:FF:000026">
    <property type="entry name" value="Lipid phosphate phosphatase epsilon 2 chloroplastic"/>
    <property type="match status" value="1"/>
</dbReference>
<dbReference type="InterPro" id="IPR036938">
    <property type="entry name" value="PAP2/HPO_sf"/>
</dbReference>
<proteinExistence type="predicted"/>
<protein>
    <submittedName>
        <fullName evidence="3">Lipid phosphate phosphatase epsilon 2 chloroplastic</fullName>
    </submittedName>
</protein>
<keyword evidence="1" id="KW-0378">Hydrolase</keyword>
<name>A0A1D6HHH8_MAIZE</name>
<dbReference type="InParanoid" id="A0A1D6HHH8"/>
<gene>
    <name evidence="3" type="ORF">ZEAMMB73_Zm00001d017767</name>
</gene>
<sequence>MPRLLLPSPSPRPCLNDSVRRPPLSKYRFFLPRTRRRPSPRLGVRMAEMTKVGSAGEPAEVGVSMESDPIVGGEAPSRPGWEASRWAPVEAALNRMSKWLVAGSLAFAAIWKRDAEIMWFLLGAVGNSLLSMVLKKMLNHERPAPALRSGPGMPSSHAQSIFYAATILALSLYYWLGTNYLTMILGPATLSVAAYLVRIVALLTKSWLRVSRRLHTLNQVMAGAVVGSVVGALWFVLWHSLVQEAFASSLLVRIAVVLGSSAFCVGFVIYMIRHWLKDE</sequence>
<dbReference type="SUPFAM" id="SSF48317">
    <property type="entry name" value="Acid phosphatase/Vanadium-dependent haloperoxidase"/>
    <property type="match status" value="1"/>
</dbReference>
<dbReference type="ExpressionAtlas" id="A0A1D6HHH8">
    <property type="expression patterns" value="baseline and differential"/>
</dbReference>
<dbReference type="FunCoup" id="A0A1D6HHH8">
    <property type="interactions" value="928"/>
</dbReference>
<dbReference type="PANTHER" id="PTHR11247:SF40">
    <property type="entry name" value="LIPID PHOSPHATE PHOSPHATASE EPSILON 1, CHLOROPLASTIC"/>
    <property type="match status" value="1"/>
</dbReference>
<dbReference type="GO" id="GO:0016787">
    <property type="term" value="F:hydrolase activity"/>
    <property type="evidence" value="ECO:0007669"/>
    <property type="project" value="UniProtKB-KW"/>
</dbReference>
<accession>A0A1D6HHH8</accession>
<organism evidence="3">
    <name type="scientific">Zea mays</name>
    <name type="common">Maize</name>
    <dbReference type="NCBI Taxonomy" id="4577"/>
    <lineage>
        <taxon>Eukaryota</taxon>
        <taxon>Viridiplantae</taxon>
        <taxon>Streptophyta</taxon>
        <taxon>Embryophyta</taxon>
        <taxon>Tracheophyta</taxon>
        <taxon>Spermatophyta</taxon>
        <taxon>Magnoliopsida</taxon>
        <taxon>Liliopsida</taxon>
        <taxon>Poales</taxon>
        <taxon>Poaceae</taxon>
        <taxon>PACMAD clade</taxon>
        <taxon>Panicoideae</taxon>
        <taxon>Andropogonodae</taxon>
        <taxon>Andropogoneae</taxon>
        <taxon>Tripsacinae</taxon>
        <taxon>Zea</taxon>
    </lineage>
</organism>
<evidence type="ECO:0000256" key="1">
    <source>
        <dbReference type="ARBA" id="ARBA00022801"/>
    </source>
</evidence>
<evidence type="ECO:0000259" key="2">
    <source>
        <dbReference type="Pfam" id="PF01569"/>
    </source>
</evidence>
<dbReference type="STRING" id="4577.A0A1D6HHH8"/>
<evidence type="ECO:0000313" key="3">
    <source>
        <dbReference type="EMBL" id="AQK73988.1"/>
    </source>
</evidence>
<dbReference type="InterPro" id="IPR000326">
    <property type="entry name" value="PAP2/HPO"/>
</dbReference>
<dbReference type="Pfam" id="PF01569">
    <property type="entry name" value="PAP2"/>
    <property type="match status" value="1"/>
</dbReference>
<feature type="domain" description="Phosphatidic acid phosphatase type 2/haloperoxidase" evidence="2">
    <location>
        <begin position="150"/>
        <end position="238"/>
    </location>
</feature>
<reference evidence="3" key="1">
    <citation type="submission" date="2015-12" db="EMBL/GenBank/DDBJ databases">
        <title>Update maize B73 reference genome by single molecule sequencing technologies.</title>
        <authorList>
            <consortium name="Maize Genome Sequencing Project"/>
            <person name="Ware D."/>
        </authorList>
    </citation>
    <scope>NUCLEOTIDE SEQUENCE</scope>
    <source>
        <tissue evidence="3">Seedling</tissue>
    </source>
</reference>
<dbReference type="PANTHER" id="PTHR11247">
    <property type="entry name" value="PALMITOYL-PROTEIN THIOESTERASE/DOLICHYLDIPHOSPHATASE 1"/>
    <property type="match status" value="1"/>
</dbReference>
<dbReference type="OMA" id="FLWVKIS"/>
<dbReference type="Gene3D" id="1.20.144.10">
    <property type="entry name" value="Phosphatidic acid phosphatase type 2/haloperoxidase"/>
    <property type="match status" value="1"/>
</dbReference>
<dbReference type="EMBL" id="CM000781">
    <property type="protein sequence ID" value="AQK73988.1"/>
    <property type="molecule type" value="Genomic_DNA"/>
</dbReference>